<protein>
    <recommendedName>
        <fullName evidence="9">Ascorbate-specific PTS system EIIA component</fullName>
    </recommendedName>
    <alternativeName>
        <fullName evidence="10">Ascorbate-specific phosphotransferase enzyme IIA component</fullName>
    </alternativeName>
</protein>
<dbReference type="SUPFAM" id="SSF52794">
    <property type="entry name" value="PTS system IIB component-like"/>
    <property type="match status" value="1"/>
</dbReference>
<dbReference type="InterPro" id="IPR003501">
    <property type="entry name" value="PTS_EIIB_2/3"/>
</dbReference>
<gene>
    <name evidence="14" type="ORF">IAA47_09390</name>
</gene>
<dbReference type="InterPro" id="IPR051351">
    <property type="entry name" value="Ascorbate-PTS_EIIA_comp"/>
</dbReference>
<sequence length="662" mass="79204">MSLNKKHFELLLSLEKLNTLNDLSIFLNTSERNIRYQIEELNFELKNEYQILINKQNISWNGIHIPLEIVFNDINKIYYSFSTNERIALFILFSLIFKENINIALFSKKLEVSKPTLKTDIKLLQSILKENKIYLLQNENLEYYFKYTDIDFIFFMVSFLNKYIIFKNGKFKPRKKSFFYSYFFEYLNPNKIFKINSTSLMNIRDNVYTSDEAFNLFIIFICLLKFYKPRLQYRENINFFKYSSEFTIIDKNFPNLNLDDKLWLCDFLIGTSYNIKNPLNIFKNWLNIEIETYKIILEYSNLKNITLTGDKILYHELLNHLKPLLYRSLKNITLGNSILREIKHDYSDSFEICKNIFLNFEKNLNLKISEDEIAFVVLLFERAIQRTLINKKIKNIAIVCNFGISTSSFLKMRLKELFKINCIQTYSLQEYQNINSQFDLIITTIDLEERNDKTPIVKVSPILTKADIENLKNFSFDISMINTEEFIYELEKFCDNLEIEKLKIFLKDNYSPFFYEKPLDNKEKFIEPFLINEVDEISSIEEGIKLCTAPLLEHRYIENSYVDSLIKESISNKNNNIYIGNRTIFPHYLNENNVFSTKFSFLKLKKPIFFKEKYCSLIICFCTNKKNIYHNFLFNLFELLETKEDEFLNLSLSELYNYLKAL</sequence>
<evidence type="ECO:0000259" key="13">
    <source>
        <dbReference type="PROSITE" id="PS51372"/>
    </source>
</evidence>
<dbReference type="InterPro" id="IPR011608">
    <property type="entry name" value="PRD"/>
</dbReference>
<keyword evidence="4" id="KW-0597">Phosphoprotein</keyword>
<evidence type="ECO:0000313" key="14">
    <source>
        <dbReference type="EMBL" id="MBU3843174.1"/>
    </source>
</evidence>
<feature type="domain" description="PTS EIIA type-2" evidence="11">
    <location>
        <begin position="524"/>
        <end position="662"/>
    </location>
</feature>
<dbReference type="PANTHER" id="PTHR36203">
    <property type="entry name" value="ASCORBATE-SPECIFIC PTS SYSTEM EIIA COMPONENT"/>
    <property type="match status" value="1"/>
</dbReference>
<dbReference type="EMBL" id="JAHLFN010000081">
    <property type="protein sequence ID" value="MBU3843174.1"/>
    <property type="molecule type" value="Genomic_DNA"/>
</dbReference>
<keyword evidence="6" id="KW-0598">Phosphotransferase system</keyword>
<comment type="caution">
    <text evidence="14">The sequence shown here is derived from an EMBL/GenBank/DDBJ whole genome shotgun (WGS) entry which is preliminary data.</text>
</comment>
<dbReference type="GO" id="GO:0006355">
    <property type="term" value="P:regulation of DNA-templated transcription"/>
    <property type="evidence" value="ECO:0007669"/>
    <property type="project" value="InterPro"/>
</dbReference>
<reference evidence="14" key="2">
    <citation type="submission" date="2021-04" db="EMBL/GenBank/DDBJ databases">
        <authorList>
            <person name="Gilroy R."/>
        </authorList>
    </citation>
    <scope>NUCLEOTIDE SEQUENCE</scope>
    <source>
        <strain evidence="14">A6-441</strain>
    </source>
</reference>
<feature type="domain" description="PRD" evidence="13">
    <location>
        <begin position="283"/>
        <end position="390"/>
    </location>
</feature>
<dbReference type="PROSITE" id="PS51094">
    <property type="entry name" value="PTS_EIIA_TYPE_2"/>
    <property type="match status" value="1"/>
</dbReference>
<dbReference type="Pfam" id="PF02302">
    <property type="entry name" value="PTS_IIB"/>
    <property type="match status" value="1"/>
</dbReference>
<dbReference type="SUPFAM" id="SSF55804">
    <property type="entry name" value="Phoshotransferase/anion transport protein"/>
    <property type="match status" value="1"/>
</dbReference>
<dbReference type="InterPro" id="IPR016152">
    <property type="entry name" value="PTrfase/Anion_transptr"/>
</dbReference>
<keyword evidence="5" id="KW-0808">Transferase</keyword>
<proteinExistence type="predicted"/>
<keyword evidence="2" id="KW-0813">Transport</keyword>
<dbReference type="Gene3D" id="3.40.930.10">
    <property type="entry name" value="Mannitol-specific EII, Chain A"/>
    <property type="match status" value="1"/>
</dbReference>
<evidence type="ECO:0000256" key="4">
    <source>
        <dbReference type="ARBA" id="ARBA00022553"/>
    </source>
</evidence>
<dbReference type="Gene3D" id="3.40.50.2300">
    <property type="match status" value="1"/>
</dbReference>
<evidence type="ECO:0000256" key="1">
    <source>
        <dbReference type="ARBA" id="ARBA00004496"/>
    </source>
</evidence>
<dbReference type="InterPro" id="IPR002178">
    <property type="entry name" value="PTS_EIIA_type-2_dom"/>
</dbReference>
<dbReference type="InterPro" id="IPR013011">
    <property type="entry name" value="PTS_EIIB_2"/>
</dbReference>
<dbReference type="PROSITE" id="PS51099">
    <property type="entry name" value="PTS_EIIB_TYPE_2"/>
    <property type="match status" value="1"/>
</dbReference>
<dbReference type="GO" id="GO:0008982">
    <property type="term" value="F:protein-N(PI)-phosphohistidine-sugar phosphotransferase activity"/>
    <property type="evidence" value="ECO:0007669"/>
    <property type="project" value="InterPro"/>
</dbReference>
<dbReference type="PROSITE" id="PS51372">
    <property type="entry name" value="PRD_2"/>
    <property type="match status" value="1"/>
</dbReference>
<evidence type="ECO:0000259" key="12">
    <source>
        <dbReference type="PROSITE" id="PS51099"/>
    </source>
</evidence>
<dbReference type="GO" id="GO:0009401">
    <property type="term" value="P:phosphoenolpyruvate-dependent sugar phosphotransferase system"/>
    <property type="evidence" value="ECO:0007669"/>
    <property type="project" value="UniProtKB-KW"/>
</dbReference>
<keyword evidence="7" id="KW-0418">Kinase</keyword>
<dbReference type="Proteomes" id="UP000724657">
    <property type="component" value="Unassembled WGS sequence"/>
</dbReference>
<evidence type="ECO:0000313" key="15">
    <source>
        <dbReference type="Proteomes" id="UP000724657"/>
    </source>
</evidence>
<dbReference type="SUPFAM" id="SSF63520">
    <property type="entry name" value="PTS-regulatory domain, PRD"/>
    <property type="match status" value="1"/>
</dbReference>
<dbReference type="InterPro" id="IPR036634">
    <property type="entry name" value="PRD_sf"/>
</dbReference>
<dbReference type="GO" id="GO:0016301">
    <property type="term" value="F:kinase activity"/>
    <property type="evidence" value="ECO:0007669"/>
    <property type="project" value="UniProtKB-KW"/>
</dbReference>
<comment type="subcellular location">
    <subcellularLocation>
        <location evidence="1">Cytoplasm</location>
    </subcellularLocation>
</comment>
<dbReference type="PANTHER" id="PTHR36203:SF1">
    <property type="entry name" value="ASCORBATE-SPECIFIC PTS SYSTEM EIIA COMPONENT"/>
    <property type="match status" value="1"/>
</dbReference>
<evidence type="ECO:0000256" key="5">
    <source>
        <dbReference type="ARBA" id="ARBA00022679"/>
    </source>
</evidence>
<evidence type="ECO:0000256" key="3">
    <source>
        <dbReference type="ARBA" id="ARBA00022490"/>
    </source>
</evidence>
<feature type="domain" description="PTS EIIB type-2" evidence="12">
    <location>
        <begin position="394"/>
        <end position="483"/>
    </location>
</feature>
<evidence type="ECO:0000256" key="8">
    <source>
        <dbReference type="ARBA" id="ARBA00037387"/>
    </source>
</evidence>
<dbReference type="CDD" id="cd05568">
    <property type="entry name" value="PTS_IIB_bgl_like"/>
    <property type="match status" value="1"/>
</dbReference>
<organism evidence="14 15">
    <name type="scientific">Candidatus Fusobacterium pullicola</name>
    <dbReference type="NCBI Taxonomy" id="2838601"/>
    <lineage>
        <taxon>Bacteria</taxon>
        <taxon>Fusobacteriati</taxon>
        <taxon>Fusobacteriota</taxon>
        <taxon>Fusobacteriia</taxon>
        <taxon>Fusobacteriales</taxon>
        <taxon>Fusobacteriaceae</taxon>
        <taxon>Fusobacterium</taxon>
    </lineage>
</organism>
<evidence type="ECO:0000256" key="2">
    <source>
        <dbReference type="ARBA" id="ARBA00022448"/>
    </source>
</evidence>
<dbReference type="AlphaFoldDB" id="A0A9E2NXR0"/>
<evidence type="ECO:0000256" key="9">
    <source>
        <dbReference type="ARBA" id="ARBA00041175"/>
    </source>
</evidence>
<evidence type="ECO:0000256" key="7">
    <source>
        <dbReference type="ARBA" id="ARBA00022777"/>
    </source>
</evidence>
<comment type="function">
    <text evidence="8">The phosphoenolpyruvate-dependent sugar phosphotransferase system (sugar PTS), a major carbohydrate active transport system, catalyzes the phosphorylation of incoming sugar substrates concomitantly with their translocation across the cell membrane. The enzyme II UlaABC PTS system is involved in ascorbate transport.</text>
</comment>
<reference evidence="14" key="1">
    <citation type="journal article" date="2021" name="PeerJ">
        <title>Extensive microbial diversity within the chicken gut microbiome revealed by metagenomics and culture.</title>
        <authorList>
            <person name="Gilroy R."/>
            <person name="Ravi A."/>
            <person name="Getino M."/>
            <person name="Pursley I."/>
            <person name="Horton D.L."/>
            <person name="Alikhan N.F."/>
            <person name="Baker D."/>
            <person name="Gharbi K."/>
            <person name="Hall N."/>
            <person name="Watson M."/>
            <person name="Adriaenssens E.M."/>
            <person name="Foster-Nyarko E."/>
            <person name="Jarju S."/>
            <person name="Secka A."/>
            <person name="Antonio M."/>
            <person name="Oren A."/>
            <person name="Chaudhuri R.R."/>
            <person name="La Ragione R."/>
            <person name="Hildebrand F."/>
            <person name="Pallen M.J."/>
        </authorList>
    </citation>
    <scope>NUCLEOTIDE SEQUENCE</scope>
    <source>
        <strain evidence="14">A6-441</strain>
    </source>
</reference>
<name>A0A9E2NXR0_9FUSO</name>
<evidence type="ECO:0000256" key="10">
    <source>
        <dbReference type="ARBA" id="ARBA00042072"/>
    </source>
</evidence>
<dbReference type="InterPro" id="IPR036095">
    <property type="entry name" value="PTS_EIIB-like_sf"/>
</dbReference>
<evidence type="ECO:0000259" key="11">
    <source>
        <dbReference type="PROSITE" id="PS51094"/>
    </source>
</evidence>
<dbReference type="Pfam" id="PF00874">
    <property type="entry name" value="PRD"/>
    <property type="match status" value="1"/>
</dbReference>
<accession>A0A9E2NXR0</accession>
<keyword evidence="3" id="KW-0963">Cytoplasm</keyword>
<dbReference type="GO" id="GO:0005737">
    <property type="term" value="C:cytoplasm"/>
    <property type="evidence" value="ECO:0007669"/>
    <property type="project" value="UniProtKB-SubCell"/>
</dbReference>
<dbReference type="Gene3D" id="1.10.1790.10">
    <property type="entry name" value="PRD domain"/>
    <property type="match status" value="1"/>
</dbReference>
<evidence type="ECO:0000256" key="6">
    <source>
        <dbReference type="ARBA" id="ARBA00022683"/>
    </source>
</evidence>